<protein>
    <submittedName>
        <fullName evidence="1">Uncharacterized protein</fullName>
    </submittedName>
</protein>
<name>A0A4Y7U524_9FLAO</name>
<reference evidence="1 2" key="1">
    <citation type="journal article" date="2018" name="Syst. Appl. Microbiol.">
        <title>Flavobacterium circumlabens sp. nov. and Flavobacterium cupreum sp. nov., two psychrotrophic species isolated from Antarctic environmental samples.</title>
        <authorList>
            <person name="Kralova S."/>
            <person name="Busse H.J."/>
            <person name="Svec P."/>
            <person name="Maslanova I."/>
            <person name="Stankova E."/>
            <person name="Bartak M."/>
            <person name="Sedlacek I."/>
        </authorList>
    </citation>
    <scope>NUCLEOTIDE SEQUENCE [LARGE SCALE GENOMIC DNA]</scope>
    <source>
        <strain evidence="1 2">CCM 8828</strain>
    </source>
</reference>
<evidence type="ECO:0000313" key="1">
    <source>
        <dbReference type="EMBL" id="TEB41525.1"/>
    </source>
</evidence>
<gene>
    <name evidence="1" type="ORF">D0809_25085</name>
</gene>
<feature type="non-terminal residue" evidence="1">
    <location>
        <position position="1"/>
    </location>
</feature>
<dbReference type="RefSeq" id="WP_170208083.1">
    <property type="nucleotide sequence ID" value="NZ_QWDN01000153.1"/>
</dbReference>
<dbReference type="EMBL" id="QWDN01000153">
    <property type="protein sequence ID" value="TEB41525.1"/>
    <property type="molecule type" value="Genomic_DNA"/>
</dbReference>
<dbReference type="Proteomes" id="UP000298340">
    <property type="component" value="Unassembled WGS sequence"/>
</dbReference>
<comment type="caution">
    <text evidence="1">The sequence shown here is derived from an EMBL/GenBank/DDBJ whole genome shotgun (WGS) entry which is preliminary data.</text>
</comment>
<dbReference type="AlphaFoldDB" id="A0A4Y7U524"/>
<evidence type="ECO:0000313" key="2">
    <source>
        <dbReference type="Proteomes" id="UP000298340"/>
    </source>
</evidence>
<accession>A0A4Y7U524</accession>
<organism evidence="1 2">
    <name type="scientific">Flavobacterium circumlabens</name>
    <dbReference type="NCBI Taxonomy" id="2133765"/>
    <lineage>
        <taxon>Bacteria</taxon>
        <taxon>Pseudomonadati</taxon>
        <taxon>Bacteroidota</taxon>
        <taxon>Flavobacteriia</taxon>
        <taxon>Flavobacteriales</taxon>
        <taxon>Flavobacteriaceae</taxon>
        <taxon>Flavobacterium</taxon>
    </lineage>
</organism>
<proteinExistence type="predicted"/>
<sequence>GAWVTLPIKEPKGIYPNEDFYVVITYPYELPFVQGAVEGITDTPGRYTLVDGEGKWYDLQDADLYPGHGWMVRAGEEKYTSNAWVSINGLPDGAVLRVGKKRCNWILLLLMEYVETSMLF</sequence>